<feature type="binding site" evidence="6">
    <location>
        <begin position="150"/>
        <end position="151"/>
    </location>
    <ligand>
        <name>GTP</name>
        <dbReference type="ChEBI" id="CHEBI:37565"/>
    </ligand>
</feature>
<dbReference type="PRINTS" id="PR00318">
    <property type="entry name" value="GPROTEINA"/>
</dbReference>
<evidence type="ECO:0000256" key="6">
    <source>
        <dbReference type="PIRSR" id="PIRSR601019-1"/>
    </source>
</evidence>
<keyword evidence="1 7" id="KW-0479">Metal-binding</keyword>
<dbReference type="InterPro" id="IPR011025">
    <property type="entry name" value="GproteinA_insert"/>
</dbReference>
<dbReference type="GO" id="GO:0005525">
    <property type="term" value="F:GTP binding"/>
    <property type="evidence" value="ECO:0007669"/>
    <property type="project" value="UniProtKB-KW"/>
</dbReference>
<dbReference type="FunFam" id="3.40.50.300:FF:000692">
    <property type="entry name" value="Guanine nucleotide-binding protein subunit alpha"/>
    <property type="match status" value="2"/>
</dbReference>
<dbReference type="GO" id="GO:0001664">
    <property type="term" value="F:G protein-coupled receptor binding"/>
    <property type="evidence" value="ECO:0007669"/>
    <property type="project" value="TreeGrafter"/>
</dbReference>
<organism evidence="8 9">
    <name type="scientific">Mugilogobius chulae</name>
    <name type="common">yellowstripe goby</name>
    <dbReference type="NCBI Taxonomy" id="88201"/>
    <lineage>
        <taxon>Eukaryota</taxon>
        <taxon>Metazoa</taxon>
        <taxon>Chordata</taxon>
        <taxon>Craniata</taxon>
        <taxon>Vertebrata</taxon>
        <taxon>Euteleostomi</taxon>
        <taxon>Actinopterygii</taxon>
        <taxon>Neopterygii</taxon>
        <taxon>Teleostei</taxon>
        <taxon>Neoteleostei</taxon>
        <taxon>Acanthomorphata</taxon>
        <taxon>Gobiaria</taxon>
        <taxon>Gobiiformes</taxon>
        <taxon>Gobioidei</taxon>
        <taxon>Gobiidae</taxon>
        <taxon>Gobionellinae</taxon>
        <taxon>Mugilogobius</taxon>
    </lineage>
</organism>
<keyword evidence="3 7" id="KW-0460">Magnesium</keyword>
<reference evidence="9" key="1">
    <citation type="submission" date="2024-04" db="EMBL/GenBank/DDBJ databases">
        <title>Salinicola lusitanus LLJ914,a marine bacterium isolated from the Okinawa Trough.</title>
        <authorList>
            <person name="Li J."/>
        </authorList>
    </citation>
    <scope>NUCLEOTIDE SEQUENCE [LARGE SCALE GENOMIC DNA]</scope>
</reference>
<evidence type="ECO:0000256" key="5">
    <source>
        <dbReference type="ARBA" id="ARBA00023224"/>
    </source>
</evidence>
<dbReference type="AlphaFoldDB" id="A0AAW0NQW6"/>
<feature type="binding site" evidence="7">
    <location>
        <position position="181"/>
    </location>
    <ligand>
        <name>Mg(2+)</name>
        <dbReference type="ChEBI" id="CHEBI:18420"/>
    </ligand>
</feature>
<evidence type="ECO:0000256" key="3">
    <source>
        <dbReference type="ARBA" id="ARBA00022842"/>
    </source>
</evidence>
<dbReference type="EMBL" id="JBBPFD010000014">
    <property type="protein sequence ID" value="KAK7898414.1"/>
    <property type="molecule type" value="Genomic_DNA"/>
</dbReference>
<evidence type="ECO:0000256" key="2">
    <source>
        <dbReference type="ARBA" id="ARBA00022741"/>
    </source>
</evidence>
<dbReference type="GO" id="GO:0005096">
    <property type="term" value="F:GTPase activator activity"/>
    <property type="evidence" value="ECO:0007669"/>
    <property type="project" value="TreeGrafter"/>
</dbReference>
<feature type="binding site" evidence="6">
    <location>
        <begin position="200"/>
        <end position="204"/>
    </location>
    <ligand>
        <name>GTP</name>
        <dbReference type="ChEBI" id="CHEBI:37565"/>
    </ligand>
</feature>
<dbReference type="GO" id="GO:0003924">
    <property type="term" value="F:GTPase activity"/>
    <property type="evidence" value="ECO:0007669"/>
    <property type="project" value="InterPro"/>
</dbReference>
<dbReference type="CDD" id="cd00066">
    <property type="entry name" value="G-alpha"/>
    <property type="match status" value="1"/>
</dbReference>
<feature type="binding site" evidence="7">
    <location>
        <position position="48"/>
    </location>
    <ligand>
        <name>Mg(2+)</name>
        <dbReference type="ChEBI" id="CHEBI:18420"/>
    </ligand>
</feature>
<sequence>MDMCCLSAKKRQQLQIHREIERQLQTDERNSRRELRFLILGAAESGKSTFIKQMRIIHGEGYSEADMRSFKPAVYQNVIAAIQSLINGMGILNMNFTDDNNLAYSQRLSQVKVHTVSTLEPWQLEAVGKVWNDCGVQKCYDQRKKYQISDSAKYFLSNLDRLTAPSYIPTEQDILRVRVPTNGILEYRFNIHNIFFRLIDVGGQRSERRKWLHFFENSTLFIFLAALSEYDQGLSENDNRLRESLSLLKLLRHHLGCPPHPLSYF</sequence>
<proteinExistence type="predicted"/>
<keyword evidence="2 6" id="KW-0547">Nucleotide-binding</keyword>
<dbReference type="FunFam" id="1.10.400.10:FF:000002">
    <property type="entry name" value="guanine nucleotide-binding protein G(Q) subunit alpha"/>
    <property type="match status" value="1"/>
</dbReference>
<dbReference type="InterPro" id="IPR001019">
    <property type="entry name" value="Gprotein_alpha_su"/>
</dbReference>
<comment type="caution">
    <text evidence="8">The sequence shown here is derived from an EMBL/GenBank/DDBJ whole genome shotgun (WGS) entry which is preliminary data.</text>
</comment>
<dbReference type="Gene3D" id="3.40.50.300">
    <property type="entry name" value="P-loop containing nucleotide triphosphate hydrolases"/>
    <property type="match status" value="1"/>
</dbReference>
<dbReference type="SMART" id="SM00275">
    <property type="entry name" value="G_alpha"/>
    <property type="match status" value="1"/>
</dbReference>
<dbReference type="SUPFAM" id="SSF47895">
    <property type="entry name" value="Transducin (alpha subunit), insertion domain"/>
    <property type="match status" value="1"/>
</dbReference>
<name>A0AAW0NQW6_9GOBI</name>
<evidence type="ECO:0000313" key="9">
    <source>
        <dbReference type="Proteomes" id="UP001460270"/>
    </source>
</evidence>
<evidence type="ECO:0000256" key="1">
    <source>
        <dbReference type="ARBA" id="ARBA00022723"/>
    </source>
</evidence>
<feature type="binding site" evidence="6">
    <location>
        <begin position="44"/>
        <end position="49"/>
    </location>
    <ligand>
        <name>GTP</name>
        <dbReference type="ChEBI" id="CHEBI:37565"/>
    </ligand>
</feature>
<dbReference type="SUPFAM" id="SSF52540">
    <property type="entry name" value="P-loop containing nucleoside triphosphate hydrolases"/>
    <property type="match status" value="1"/>
</dbReference>
<dbReference type="GO" id="GO:0005737">
    <property type="term" value="C:cytoplasm"/>
    <property type="evidence" value="ECO:0007669"/>
    <property type="project" value="TreeGrafter"/>
</dbReference>
<dbReference type="GO" id="GO:0005834">
    <property type="term" value="C:heterotrimeric G-protein complex"/>
    <property type="evidence" value="ECO:0007669"/>
    <property type="project" value="TreeGrafter"/>
</dbReference>
<dbReference type="Proteomes" id="UP001460270">
    <property type="component" value="Unassembled WGS sequence"/>
</dbReference>
<dbReference type="GO" id="GO:0007188">
    <property type="term" value="P:adenylate cyclase-modulating G protein-coupled receptor signaling pathway"/>
    <property type="evidence" value="ECO:0007669"/>
    <property type="project" value="TreeGrafter"/>
</dbReference>
<gene>
    <name evidence="8" type="ORF">WMY93_019267</name>
</gene>
<feature type="binding site" evidence="6">
    <location>
        <begin position="175"/>
        <end position="181"/>
    </location>
    <ligand>
        <name>GTP</name>
        <dbReference type="ChEBI" id="CHEBI:37565"/>
    </ligand>
</feature>
<dbReference type="PANTHER" id="PTHR10218">
    <property type="entry name" value="GTP-BINDING PROTEIN ALPHA SUBUNIT"/>
    <property type="match status" value="1"/>
</dbReference>
<accession>A0AAW0NQW6</accession>
<dbReference type="Pfam" id="PF00503">
    <property type="entry name" value="G-alpha"/>
    <property type="match status" value="1"/>
</dbReference>
<dbReference type="GO" id="GO:0046872">
    <property type="term" value="F:metal ion binding"/>
    <property type="evidence" value="ECO:0007669"/>
    <property type="project" value="UniProtKB-KW"/>
</dbReference>
<dbReference type="InterPro" id="IPR027417">
    <property type="entry name" value="P-loop_NTPase"/>
</dbReference>
<dbReference type="GO" id="GO:0031683">
    <property type="term" value="F:G-protein beta/gamma-subunit complex binding"/>
    <property type="evidence" value="ECO:0007669"/>
    <property type="project" value="InterPro"/>
</dbReference>
<protein>
    <submittedName>
        <fullName evidence="8">Uncharacterized protein</fullName>
    </submittedName>
</protein>
<dbReference type="PANTHER" id="PTHR10218:SF364">
    <property type="entry name" value="GUANINE NUCLEOTIDE-BINDING PROTEIN (G PROTEIN), Q POLYPEPTIDE"/>
    <property type="match status" value="1"/>
</dbReference>
<keyword evidence="9" id="KW-1185">Reference proteome</keyword>
<evidence type="ECO:0000256" key="4">
    <source>
        <dbReference type="ARBA" id="ARBA00023134"/>
    </source>
</evidence>
<evidence type="ECO:0000313" key="8">
    <source>
        <dbReference type="EMBL" id="KAK7898414.1"/>
    </source>
</evidence>
<evidence type="ECO:0000256" key="7">
    <source>
        <dbReference type="PIRSR" id="PIRSR601019-2"/>
    </source>
</evidence>
<keyword evidence="5" id="KW-0807">Transducer</keyword>
<dbReference type="Gene3D" id="1.10.400.10">
    <property type="entry name" value="GI Alpha 1, domain 2-like"/>
    <property type="match status" value="1"/>
</dbReference>
<dbReference type="PROSITE" id="PS51882">
    <property type="entry name" value="G_ALPHA"/>
    <property type="match status" value="1"/>
</dbReference>
<keyword evidence="4 6" id="KW-0342">GTP-binding</keyword>